<dbReference type="InterPro" id="IPR001789">
    <property type="entry name" value="Sig_transdc_resp-reg_receiver"/>
</dbReference>
<dbReference type="PROSITE" id="PS50110">
    <property type="entry name" value="RESPONSE_REGULATORY"/>
    <property type="match status" value="1"/>
</dbReference>
<sequence length="240" mass="25311">MRFSCRACDTLPPGAARESGLPAAEAGYVAIAVSDSGVGMPESVRERAFEPFFTTKPAGRGTGLGLSTVYGFVAQSQGLVTLDSAPGEGTTVTLYIPCVPVATAAAVTETVQCAAALPAGLKALLVEDDAEVREVMRNFLLSFGCEVTACSSAEQALLLTPPAAFELLVSDVVLRAGMRGTELVRRTVSRWPGLAVVLMTGYFNQPGTAQDAHRHAWRLLQKPCSREQLAQAAAQALQRR</sequence>
<name>A0ABU5ICG8_9BURK</name>
<reference evidence="6 7" key="1">
    <citation type="submission" date="2023-11" db="EMBL/GenBank/DDBJ databases">
        <title>Draft genome of Azohydromonas lata strain H1 (DSM1123), a polyhydroxyalkanoate producer.</title>
        <authorList>
            <person name="Traversa D."/>
            <person name="D'Addabbo P."/>
            <person name="Pazzani C."/>
            <person name="Manzari C."/>
            <person name="Chiara M."/>
            <person name="Scrascia M."/>
        </authorList>
    </citation>
    <scope>NUCLEOTIDE SEQUENCE [LARGE SCALE GENOMIC DNA]</scope>
    <source>
        <strain evidence="6 7">H1</strain>
    </source>
</reference>
<dbReference type="Pfam" id="PF02518">
    <property type="entry name" value="HATPase_c"/>
    <property type="match status" value="1"/>
</dbReference>
<dbReference type="SMART" id="SM00448">
    <property type="entry name" value="REC"/>
    <property type="match status" value="1"/>
</dbReference>
<comment type="caution">
    <text evidence="6">The sequence shown here is derived from an EMBL/GenBank/DDBJ whole genome shotgun (WGS) entry which is preliminary data.</text>
</comment>
<evidence type="ECO:0000256" key="2">
    <source>
        <dbReference type="ARBA" id="ARBA00012438"/>
    </source>
</evidence>
<dbReference type="Proteomes" id="UP001293718">
    <property type="component" value="Unassembled WGS sequence"/>
</dbReference>
<organism evidence="6 7">
    <name type="scientific">Azohydromonas lata</name>
    <dbReference type="NCBI Taxonomy" id="45677"/>
    <lineage>
        <taxon>Bacteria</taxon>
        <taxon>Pseudomonadati</taxon>
        <taxon>Pseudomonadota</taxon>
        <taxon>Betaproteobacteria</taxon>
        <taxon>Burkholderiales</taxon>
        <taxon>Sphaerotilaceae</taxon>
        <taxon>Azohydromonas</taxon>
    </lineage>
</organism>
<evidence type="ECO:0000259" key="4">
    <source>
        <dbReference type="PROSITE" id="PS50109"/>
    </source>
</evidence>
<dbReference type="InterPro" id="IPR005467">
    <property type="entry name" value="His_kinase_dom"/>
</dbReference>
<feature type="domain" description="Histidine kinase" evidence="4">
    <location>
        <begin position="29"/>
        <end position="100"/>
    </location>
</feature>
<comment type="catalytic activity">
    <reaction evidence="1">
        <text>ATP + protein L-histidine = ADP + protein N-phospho-L-histidine.</text>
        <dbReference type="EC" id="2.7.13.3"/>
    </reaction>
</comment>
<evidence type="ECO:0000313" key="6">
    <source>
        <dbReference type="EMBL" id="MDZ5456784.1"/>
    </source>
</evidence>
<feature type="domain" description="Response regulatory" evidence="5">
    <location>
        <begin position="122"/>
        <end position="237"/>
    </location>
</feature>
<evidence type="ECO:0000256" key="1">
    <source>
        <dbReference type="ARBA" id="ARBA00000085"/>
    </source>
</evidence>
<dbReference type="PANTHER" id="PTHR43065">
    <property type="entry name" value="SENSOR HISTIDINE KINASE"/>
    <property type="match status" value="1"/>
</dbReference>
<dbReference type="EMBL" id="JAXOJX010000011">
    <property type="protein sequence ID" value="MDZ5456784.1"/>
    <property type="molecule type" value="Genomic_DNA"/>
</dbReference>
<proteinExistence type="predicted"/>
<dbReference type="Gene3D" id="3.40.50.2300">
    <property type="match status" value="1"/>
</dbReference>
<dbReference type="SUPFAM" id="SSF52172">
    <property type="entry name" value="CheY-like"/>
    <property type="match status" value="1"/>
</dbReference>
<dbReference type="SMART" id="SM00387">
    <property type="entry name" value="HATPase_c"/>
    <property type="match status" value="1"/>
</dbReference>
<accession>A0ABU5ICG8</accession>
<keyword evidence="3" id="KW-0597">Phosphoprotein</keyword>
<dbReference type="Pfam" id="PF00072">
    <property type="entry name" value="Response_reg"/>
    <property type="match status" value="1"/>
</dbReference>
<evidence type="ECO:0000259" key="5">
    <source>
        <dbReference type="PROSITE" id="PS50110"/>
    </source>
</evidence>
<dbReference type="PANTHER" id="PTHR43065:SF49">
    <property type="entry name" value="HISTIDINE KINASE"/>
    <property type="match status" value="1"/>
</dbReference>
<protein>
    <recommendedName>
        <fullName evidence="2">histidine kinase</fullName>
        <ecNumber evidence="2">2.7.13.3</ecNumber>
    </recommendedName>
</protein>
<keyword evidence="7" id="KW-1185">Reference proteome</keyword>
<gene>
    <name evidence="6" type="ORF">SM757_09380</name>
</gene>
<dbReference type="PROSITE" id="PS50109">
    <property type="entry name" value="HIS_KIN"/>
    <property type="match status" value="1"/>
</dbReference>
<feature type="modified residue" description="4-aspartylphosphate" evidence="3">
    <location>
        <position position="171"/>
    </location>
</feature>
<dbReference type="InterPro" id="IPR036890">
    <property type="entry name" value="HATPase_C_sf"/>
</dbReference>
<dbReference type="Gene3D" id="3.30.565.10">
    <property type="entry name" value="Histidine kinase-like ATPase, C-terminal domain"/>
    <property type="match status" value="1"/>
</dbReference>
<dbReference type="InterPro" id="IPR011006">
    <property type="entry name" value="CheY-like_superfamily"/>
</dbReference>
<dbReference type="InterPro" id="IPR003594">
    <property type="entry name" value="HATPase_dom"/>
</dbReference>
<dbReference type="SUPFAM" id="SSF55874">
    <property type="entry name" value="ATPase domain of HSP90 chaperone/DNA topoisomerase II/histidine kinase"/>
    <property type="match status" value="1"/>
</dbReference>
<dbReference type="InterPro" id="IPR004358">
    <property type="entry name" value="Sig_transdc_His_kin-like_C"/>
</dbReference>
<evidence type="ECO:0000256" key="3">
    <source>
        <dbReference type="PROSITE-ProRule" id="PRU00169"/>
    </source>
</evidence>
<dbReference type="PRINTS" id="PR00344">
    <property type="entry name" value="BCTRLSENSOR"/>
</dbReference>
<dbReference type="EC" id="2.7.13.3" evidence="2"/>
<evidence type="ECO:0000313" key="7">
    <source>
        <dbReference type="Proteomes" id="UP001293718"/>
    </source>
</evidence>